<dbReference type="InterPro" id="IPR007621">
    <property type="entry name" value="TPM_dom"/>
</dbReference>
<dbReference type="Proteomes" id="UP000306477">
    <property type="component" value="Unassembled WGS sequence"/>
</dbReference>
<feature type="region of interest" description="Disordered" evidence="1">
    <location>
        <begin position="157"/>
        <end position="182"/>
    </location>
</feature>
<keyword evidence="3" id="KW-0732">Signal</keyword>
<evidence type="ECO:0000259" key="4">
    <source>
        <dbReference type="Pfam" id="PF04536"/>
    </source>
</evidence>
<dbReference type="OrthoDB" id="9806054at2"/>
<keyword evidence="2" id="KW-0472">Membrane</keyword>
<evidence type="ECO:0000313" key="6">
    <source>
        <dbReference type="Proteomes" id="UP000306477"/>
    </source>
</evidence>
<dbReference type="AlphaFoldDB" id="A0A4S3PKN8"/>
<dbReference type="RefSeq" id="WP_136381337.1">
    <property type="nucleotide sequence ID" value="NZ_SLUB01000055.1"/>
</dbReference>
<feature type="compositionally biased region" description="Gly residues" evidence="1">
    <location>
        <begin position="260"/>
        <end position="276"/>
    </location>
</feature>
<feature type="domain" description="TPM" evidence="4">
    <location>
        <begin position="30"/>
        <end position="151"/>
    </location>
</feature>
<accession>A0A4S3PKN8</accession>
<comment type="caution">
    <text evidence="5">The sequence shown here is derived from an EMBL/GenBank/DDBJ whole genome shotgun (WGS) entry which is preliminary data.</text>
</comment>
<dbReference type="STRING" id="1033734.GCA_000285535_00528"/>
<dbReference type="EMBL" id="SLUB01000055">
    <property type="protein sequence ID" value="THE10031.1"/>
    <property type="molecule type" value="Genomic_DNA"/>
</dbReference>
<organism evidence="5 6">
    <name type="scientific">Bacillus timonensis</name>
    <dbReference type="NCBI Taxonomy" id="1033734"/>
    <lineage>
        <taxon>Bacteria</taxon>
        <taxon>Bacillati</taxon>
        <taxon>Bacillota</taxon>
        <taxon>Bacilli</taxon>
        <taxon>Bacillales</taxon>
        <taxon>Bacillaceae</taxon>
        <taxon>Bacillus</taxon>
    </lineage>
</organism>
<sequence>MVKKKVIILPFFLLIMLTFATAAFANTEFVFDQANLFSETELVELQEQASKLTEQFQMDIRIVTTNNSEGKSARQYASDFYDSHGFGYGETEDGILYLIDMDNREVYIFTRDRIVDYFPDYTVEDILDRVYPYLTEGSFGESAKTFLSDLEATMNAGIPEGSSSTGDGGYAQTDPSYSSSSGSSQGELVKELLIYFAIAIGVGVISVGVMAMYNRGRSTTTASTYLESNSFTVTNKMDRHYNTSITQQKIQRNTNSEGGSFSGGGGGRSGGGGRGF</sequence>
<dbReference type="PANTHER" id="PTHR30373">
    <property type="entry name" value="UPF0603 PROTEIN YGCG"/>
    <property type="match status" value="1"/>
</dbReference>
<keyword evidence="2" id="KW-0812">Transmembrane</keyword>
<name>A0A4S3PKN8_9BACI</name>
<evidence type="ECO:0000313" key="5">
    <source>
        <dbReference type="EMBL" id="THE10031.1"/>
    </source>
</evidence>
<feature type="transmembrane region" description="Helical" evidence="2">
    <location>
        <begin position="192"/>
        <end position="213"/>
    </location>
</feature>
<reference evidence="5 6" key="1">
    <citation type="journal article" date="2019" name="Indoor Air">
        <title>Impacts of indoor surface finishes on bacterial viability.</title>
        <authorList>
            <person name="Hu J."/>
            <person name="Maamar S.B."/>
            <person name="Glawe A.J."/>
            <person name="Gottel N."/>
            <person name="Gilbert J.A."/>
            <person name="Hartmann E.M."/>
        </authorList>
    </citation>
    <scope>NUCLEOTIDE SEQUENCE [LARGE SCALE GENOMIC DNA]</scope>
    <source>
        <strain evidence="5 6">AF060A6</strain>
    </source>
</reference>
<evidence type="ECO:0000256" key="1">
    <source>
        <dbReference type="SAM" id="MobiDB-lite"/>
    </source>
</evidence>
<dbReference type="Pfam" id="PF04536">
    <property type="entry name" value="TPM_phosphatase"/>
    <property type="match status" value="1"/>
</dbReference>
<keyword evidence="2" id="KW-1133">Transmembrane helix</keyword>
<gene>
    <name evidence="5" type="ORF">E1I69_20075</name>
</gene>
<dbReference type="PANTHER" id="PTHR30373:SF2">
    <property type="entry name" value="UPF0603 PROTEIN YGCG"/>
    <property type="match status" value="1"/>
</dbReference>
<keyword evidence="6" id="KW-1185">Reference proteome</keyword>
<feature type="signal peptide" evidence="3">
    <location>
        <begin position="1"/>
        <end position="25"/>
    </location>
</feature>
<proteinExistence type="predicted"/>
<evidence type="ECO:0000256" key="2">
    <source>
        <dbReference type="SAM" id="Phobius"/>
    </source>
</evidence>
<evidence type="ECO:0000256" key="3">
    <source>
        <dbReference type="SAM" id="SignalP"/>
    </source>
</evidence>
<feature type="chain" id="PRO_5020378769" evidence="3">
    <location>
        <begin position="26"/>
        <end position="276"/>
    </location>
</feature>
<feature type="region of interest" description="Disordered" evidence="1">
    <location>
        <begin position="249"/>
        <end position="276"/>
    </location>
</feature>
<protein>
    <submittedName>
        <fullName evidence="5">TPM domain-containing protein</fullName>
    </submittedName>
</protein>
<dbReference type="Gene3D" id="3.10.310.50">
    <property type="match status" value="1"/>
</dbReference>